<organism evidence="7 8">
    <name type="scientific">Entomortierella chlamydospora</name>
    <dbReference type="NCBI Taxonomy" id="101097"/>
    <lineage>
        <taxon>Eukaryota</taxon>
        <taxon>Fungi</taxon>
        <taxon>Fungi incertae sedis</taxon>
        <taxon>Mucoromycota</taxon>
        <taxon>Mortierellomycotina</taxon>
        <taxon>Mortierellomycetes</taxon>
        <taxon>Mortierellales</taxon>
        <taxon>Mortierellaceae</taxon>
        <taxon>Entomortierella</taxon>
    </lineage>
</organism>
<dbReference type="SUPFAM" id="SSF81891">
    <property type="entry name" value="Poly A polymerase C-terminal region-like"/>
    <property type="match status" value="1"/>
</dbReference>
<comment type="caution">
    <text evidence="7">The sequence shown here is derived from an EMBL/GenBank/DDBJ whole genome shotgun (WGS) entry which is preliminary data.</text>
</comment>
<dbReference type="GO" id="GO:0052927">
    <property type="term" value="F:CC tRNA cytidylyltransferase activity"/>
    <property type="evidence" value="ECO:0007669"/>
    <property type="project" value="TreeGrafter"/>
</dbReference>
<protein>
    <submittedName>
        <fullName evidence="7">CCA tRNA nucleotidyltransferase, mitochondrial</fullName>
    </submittedName>
</protein>
<gene>
    <name evidence="7" type="primary">CCA1_1</name>
    <name evidence="7" type="ORF">BGZ80_002868</name>
</gene>
<proteinExistence type="inferred from homology"/>
<dbReference type="Gene3D" id="3.30.460.10">
    <property type="entry name" value="Beta Polymerase, domain 2"/>
    <property type="match status" value="1"/>
</dbReference>
<keyword evidence="2 4" id="KW-0808">Transferase</keyword>
<dbReference type="GO" id="GO:0001680">
    <property type="term" value="P:tRNA 3'-terminal CCA addition"/>
    <property type="evidence" value="ECO:0007669"/>
    <property type="project" value="UniProtKB-ARBA"/>
</dbReference>
<evidence type="ECO:0000259" key="6">
    <source>
        <dbReference type="Pfam" id="PF01743"/>
    </source>
</evidence>
<dbReference type="SUPFAM" id="SSF81301">
    <property type="entry name" value="Nucleotidyltransferase"/>
    <property type="match status" value="1"/>
</dbReference>
<feature type="compositionally biased region" description="Basic and acidic residues" evidence="5">
    <location>
        <begin position="307"/>
        <end position="317"/>
    </location>
</feature>
<evidence type="ECO:0000313" key="8">
    <source>
        <dbReference type="Proteomes" id="UP000703661"/>
    </source>
</evidence>
<evidence type="ECO:0000256" key="5">
    <source>
        <dbReference type="SAM" id="MobiDB-lite"/>
    </source>
</evidence>
<feature type="region of interest" description="Disordered" evidence="5">
    <location>
        <begin position="455"/>
        <end position="504"/>
    </location>
</feature>
<dbReference type="PANTHER" id="PTHR13734">
    <property type="entry name" value="TRNA-NUCLEOTIDYLTRANSFERASE"/>
    <property type="match status" value="1"/>
</dbReference>
<evidence type="ECO:0000313" key="7">
    <source>
        <dbReference type="EMBL" id="KAG0021205.1"/>
    </source>
</evidence>
<dbReference type="CDD" id="cd05398">
    <property type="entry name" value="NT_ClassII-CCAase"/>
    <property type="match status" value="1"/>
</dbReference>
<dbReference type="OrthoDB" id="445712at2759"/>
<dbReference type="InterPro" id="IPR043519">
    <property type="entry name" value="NT_sf"/>
</dbReference>
<comment type="similarity">
    <text evidence="1 4">Belongs to the tRNA nucleotidyltransferase/poly(A) polymerase family.</text>
</comment>
<keyword evidence="3 4" id="KW-0694">RNA-binding</keyword>
<evidence type="ECO:0000256" key="4">
    <source>
        <dbReference type="RuleBase" id="RU003953"/>
    </source>
</evidence>
<dbReference type="AlphaFoldDB" id="A0A9P6T3K5"/>
<evidence type="ECO:0000256" key="3">
    <source>
        <dbReference type="ARBA" id="ARBA00022884"/>
    </source>
</evidence>
<dbReference type="Gene3D" id="1.10.3090.10">
    <property type="entry name" value="cca-adding enzyme, domain 2"/>
    <property type="match status" value="1"/>
</dbReference>
<keyword evidence="8" id="KW-1185">Reference proteome</keyword>
<dbReference type="Pfam" id="PF01743">
    <property type="entry name" value="PolyA_pol"/>
    <property type="match status" value="1"/>
</dbReference>
<evidence type="ECO:0000256" key="1">
    <source>
        <dbReference type="ARBA" id="ARBA00007265"/>
    </source>
</evidence>
<sequence length="586" mass="66632">MSIHLTRKETAIFRILDRVSKDYEAMTGQRMHLRVAGGWVRDKLLGLESKDIDIAVDKMLGHEFAALVKEDMASRDVKTKPIVRIAVNPEKSKHLETAIMNIMGVSIDFANLRSDVFDDSNRFSNDHVFGTPYEDAHYRDFTINALFYNIRNNSIEDYTGRGLDDLKNGLIRTPLNAIETFWQDPLRVLRCIRFAGRFQFKIANDAMDAMQEPKIREALKSKVSKERIGIEIVKILEDNVARPTAIRLLRQLNLYDLVFTYPTTSVLAKGTSDVFGERGDVEDAFKLAWIMEWLLKINPITPQVKTSDTRSSEKSISSDRGIPPEKSVSPFKPERDASQEQLLEQTQGHPMTSHLHALVTTERPEEAYAISGMEGIFESSNVTRRLILSSLLYPYYGVITTTNGKVVSGAVWICRYRLKVRLHDIEFIGTLQYNLEKVKQIVKSLNKDMALTEAEIEEEQQQQQQQQQEQQQQENHISEASSHSTDLTSSTTKHQEGSRTSSMGNLIKRIGSTLPTGKDWPSMFLFGLGVELLPNYEQLKQGVLDDDAKAKIAKYNTFLSKAEAYGIEHCYAWRHLVTIMGPSDYV</sequence>
<dbReference type="EMBL" id="JAAAID010000173">
    <property type="protein sequence ID" value="KAG0021205.1"/>
    <property type="molecule type" value="Genomic_DNA"/>
</dbReference>
<reference evidence="7" key="1">
    <citation type="journal article" date="2020" name="Fungal Divers.">
        <title>Resolving the Mortierellaceae phylogeny through synthesis of multi-gene phylogenetics and phylogenomics.</title>
        <authorList>
            <person name="Vandepol N."/>
            <person name="Liber J."/>
            <person name="Desiro A."/>
            <person name="Na H."/>
            <person name="Kennedy M."/>
            <person name="Barry K."/>
            <person name="Grigoriev I.V."/>
            <person name="Miller A.N."/>
            <person name="O'Donnell K."/>
            <person name="Stajich J.E."/>
            <person name="Bonito G."/>
        </authorList>
    </citation>
    <scope>NUCLEOTIDE SEQUENCE</scope>
    <source>
        <strain evidence="7">NRRL 2769</strain>
    </source>
</reference>
<evidence type="ECO:0000256" key="2">
    <source>
        <dbReference type="ARBA" id="ARBA00022679"/>
    </source>
</evidence>
<dbReference type="Proteomes" id="UP000703661">
    <property type="component" value="Unassembled WGS sequence"/>
</dbReference>
<dbReference type="PANTHER" id="PTHR13734:SF5">
    <property type="entry name" value="CCA TRNA NUCLEOTIDYLTRANSFERASE, MITOCHONDRIAL"/>
    <property type="match status" value="1"/>
</dbReference>
<name>A0A9P6T3K5_9FUNG</name>
<feature type="compositionally biased region" description="Low complexity" evidence="5">
    <location>
        <begin position="461"/>
        <end position="492"/>
    </location>
</feature>
<accession>A0A9P6T3K5</accession>
<feature type="domain" description="Poly A polymerase head" evidence="6">
    <location>
        <begin position="33"/>
        <end position="172"/>
    </location>
</feature>
<dbReference type="GO" id="GO:0052929">
    <property type="term" value="F:ATP:3'-cytidine-cytidine-tRNA adenylyltransferase activity"/>
    <property type="evidence" value="ECO:0007669"/>
    <property type="project" value="TreeGrafter"/>
</dbReference>
<dbReference type="InterPro" id="IPR002646">
    <property type="entry name" value="PolA_pol_head_dom"/>
</dbReference>
<feature type="region of interest" description="Disordered" evidence="5">
    <location>
        <begin position="304"/>
        <end position="341"/>
    </location>
</feature>
<dbReference type="GO" id="GO:0003723">
    <property type="term" value="F:RNA binding"/>
    <property type="evidence" value="ECO:0007669"/>
    <property type="project" value="UniProtKB-KW"/>
</dbReference>